<reference evidence="1" key="1">
    <citation type="submission" date="2018-02" db="EMBL/GenBank/DDBJ databases">
        <title>Rhizophora mucronata_Transcriptome.</title>
        <authorList>
            <person name="Meera S.P."/>
            <person name="Sreeshan A."/>
            <person name="Augustine A."/>
        </authorList>
    </citation>
    <scope>NUCLEOTIDE SEQUENCE</scope>
    <source>
        <tissue evidence="1">Leaf</tissue>
    </source>
</reference>
<proteinExistence type="predicted"/>
<accession>A0A2P2Q6D4</accession>
<name>A0A2P2Q6D4_RHIMU</name>
<dbReference type="EMBL" id="GGEC01081955">
    <property type="protein sequence ID" value="MBX62439.1"/>
    <property type="molecule type" value="Transcribed_RNA"/>
</dbReference>
<dbReference type="AlphaFoldDB" id="A0A2P2Q6D4"/>
<sequence>MAQWLRASFGRRQKHLCHSAEVNPRRIHCLFLHQNSMVNYSKSVSSF</sequence>
<organism evidence="1">
    <name type="scientific">Rhizophora mucronata</name>
    <name type="common">Asiatic mangrove</name>
    <dbReference type="NCBI Taxonomy" id="61149"/>
    <lineage>
        <taxon>Eukaryota</taxon>
        <taxon>Viridiplantae</taxon>
        <taxon>Streptophyta</taxon>
        <taxon>Embryophyta</taxon>
        <taxon>Tracheophyta</taxon>
        <taxon>Spermatophyta</taxon>
        <taxon>Magnoliopsida</taxon>
        <taxon>eudicotyledons</taxon>
        <taxon>Gunneridae</taxon>
        <taxon>Pentapetalae</taxon>
        <taxon>rosids</taxon>
        <taxon>fabids</taxon>
        <taxon>Malpighiales</taxon>
        <taxon>Rhizophoraceae</taxon>
        <taxon>Rhizophora</taxon>
    </lineage>
</organism>
<evidence type="ECO:0000313" key="1">
    <source>
        <dbReference type="EMBL" id="MBX62439.1"/>
    </source>
</evidence>
<protein>
    <submittedName>
        <fullName evidence="1">Uncharacterized protein</fullName>
    </submittedName>
</protein>